<keyword evidence="3" id="KW-0963">Cytoplasm</keyword>
<dbReference type="FunFam" id="3.90.550.10:FF:000092">
    <property type="entry name" value="Glycogenin 2"/>
    <property type="match status" value="1"/>
</dbReference>
<comment type="cofactor">
    <cofactor evidence="1">
        <name>Mn(2+)</name>
        <dbReference type="ChEBI" id="CHEBI:29035"/>
    </cofactor>
</comment>
<evidence type="ECO:0000256" key="2">
    <source>
        <dbReference type="ARBA" id="ARBA00004496"/>
    </source>
</evidence>
<dbReference type="InterPro" id="IPR029044">
    <property type="entry name" value="Nucleotide-diphossugar_trans"/>
</dbReference>
<protein>
    <recommendedName>
        <fullName evidence="10">glycogenin glucosyltransferase</fullName>
        <ecNumber evidence="10">2.4.1.186</ecNumber>
    </recommendedName>
</protein>
<evidence type="ECO:0000256" key="4">
    <source>
        <dbReference type="ARBA" id="ARBA00022679"/>
    </source>
</evidence>
<dbReference type="CDD" id="cd02537">
    <property type="entry name" value="GT8_Glycogenin"/>
    <property type="match status" value="1"/>
</dbReference>
<dbReference type="OrthoDB" id="2014201at2759"/>
<dbReference type="AlphaFoldDB" id="A0A9P9AVG6"/>
<accession>A0A9P9AVG6</accession>
<evidence type="ECO:0000256" key="10">
    <source>
        <dbReference type="ARBA" id="ARBA00038934"/>
    </source>
</evidence>
<reference evidence="14 15" key="1">
    <citation type="journal article" date="2021" name="Nat. Commun.">
        <title>Genetic determinants of endophytism in the Arabidopsis root mycobiome.</title>
        <authorList>
            <person name="Mesny F."/>
            <person name="Miyauchi S."/>
            <person name="Thiergart T."/>
            <person name="Pickel B."/>
            <person name="Atanasova L."/>
            <person name="Karlsson M."/>
            <person name="Huettel B."/>
            <person name="Barry K.W."/>
            <person name="Haridas S."/>
            <person name="Chen C."/>
            <person name="Bauer D."/>
            <person name="Andreopoulos W."/>
            <person name="Pangilinan J."/>
            <person name="LaButti K."/>
            <person name="Riley R."/>
            <person name="Lipzen A."/>
            <person name="Clum A."/>
            <person name="Drula E."/>
            <person name="Henrissat B."/>
            <person name="Kohler A."/>
            <person name="Grigoriev I.V."/>
            <person name="Martin F.M."/>
            <person name="Hacquard S."/>
        </authorList>
    </citation>
    <scope>NUCLEOTIDE SEQUENCE [LARGE SCALE GENOMIC DNA]</scope>
    <source>
        <strain evidence="14 15">MPI-CAGE-CH-0241</strain>
    </source>
</reference>
<keyword evidence="7" id="KW-0325">Glycoprotein</keyword>
<comment type="caution">
    <text evidence="14">The sequence shown here is derived from an EMBL/GenBank/DDBJ whole genome shotgun (WGS) entry which is preliminary data.</text>
</comment>
<comment type="function">
    <text evidence="13">Self-glucosylating initiator of glycogen synthesis. It catalyzes the formation of a short alpha (1,4)-glucosyl chain covalently attached via a glucose 1-O-tyrosyl linkage to internal tyrosine residues and these chains act as primers for the elongation reaction catalyzed by glycogen synthase.</text>
</comment>
<comment type="similarity">
    <text evidence="9">Belongs to the glycosyltransferase 8 family. Glycogenin subfamily.</text>
</comment>
<evidence type="ECO:0000256" key="6">
    <source>
        <dbReference type="ARBA" id="ARBA00023056"/>
    </source>
</evidence>
<dbReference type="GO" id="GO:0005978">
    <property type="term" value="P:glycogen biosynthetic process"/>
    <property type="evidence" value="ECO:0007669"/>
    <property type="project" value="UniProtKB-KW"/>
</dbReference>
<evidence type="ECO:0000256" key="1">
    <source>
        <dbReference type="ARBA" id="ARBA00001936"/>
    </source>
</evidence>
<dbReference type="Pfam" id="PF01501">
    <property type="entry name" value="Glyco_transf_8"/>
    <property type="match status" value="1"/>
</dbReference>
<dbReference type="EMBL" id="JAGPYM010000002">
    <property type="protein sequence ID" value="KAH6898863.1"/>
    <property type="molecule type" value="Genomic_DNA"/>
</dbReference>
<keyword evidence="5" id="KW-0479">Metal-binding</keyword>
<evidence type="ECO:0000256" key="13">
    <source>
        <dbReference type="ARBA" id="ARBA00057883"/>
    </source>
</evidence>
<name>A0A9P9AVG6_9HYPO</name>
<dbReference type="Gene3D" id="3.90.550.10">
    <property type="entry name" value="Spore Coat Polysaccharide Biosynthesis Protein SpsA, Chain A"/>
    <property type="match status" value="1"/>
</dbReference>
<dbReference type="PANTHER" id="PTHR11183">
    <property type="entry name" value="GLYCOGENIN SUBFAMILY MEMBER"/>
    <property type="match status" value="1"/>
</dbReference>
<evidence type="ECO:0000313" key="15">
    <source>
        <dbReference type="Proteomes" id="UP000777438"/>
    </source>
</evidence>
<keyword evidence="6" id="KW-0320">Glycogen biosynthesis</keyword>
<dbReference type="EC" id="2.4.1.186" evidence="10"/>
<keyword evidence="15" id="KW-1185">Reference proteome</keyword>
<evidence type="ECO:0000256" key="3">
    <source>
        <dbReference type="ARBA" id="ARBA00022490"/>
    </source>
</evidence>
<evidence type="ECO:0000256" key="8">
    <source>
        <dbReference type="ARBA" id="ARBA00023211"/>
    </source>
</evidence>
<evidence type="ECO:0000256" key="12">
    <source>
        <dbReference type="ARBA" id="ARBA00052293"/>
    </source>
</evidence>
<comment type="subcellular location">
    <subcellularLocation>
        <location evidence="2">Cytoplasm</location>
    </subcellularLocation>
</comment>
<evidence type="ECO:0000256" key="7">
    <source>
        <dbReference type="ARBA" id="ARBA00023180"/>
    </source>
</evidence>
<dbReference type="Proteomes" id="UP000777438">
    <property type="component" value="Unassembled WGS sequence"/>
</dbReference>
<dbReference type="GO" id="GO:0046872">
    <property type="term" value="F:metal ion binding"/>
    <property type="evidence" value="ECO:0007669"/>
    <property type="project" value="UniProtKB-KW"/>
</dbReference>
<dbReference type="GO" id="GO:0005737">
    <property type="term" value="C:cytoplasm"/>
    <property type="evidence" value="ECO:0007669"/>
    <property type="project" value="UniProtKB-SubCell"/>
</dbReference>
<evidence type="ECO:0000256" key="5">
    <source>
        <dbReference type="ARBA" id="ARBA00022723"/>
    </source>
</evidence>
<dbReference type="SUPFAM" id="SSF53448">
    <property type="entry name" value="Nucleotide-diphospho-sugar transferases"/>
    <property type="match status" value="1"/>
</dbReference>
<proteinExistence type="inferred from homology"/>
<dbReference type="InterPro" id="IPR002495">
    <property type="entry name" value="Glyco_trans_8"/>
</dbReference>
<keyword evidence="8" id="KW-0464">Manganese</keyword>
<organism evidence="14 15">
    <name type="scientific">Thelonectria olida</name>
    <dbReference type="NCBI Taxonomy" id="1576542"/>
    <lineage>
        <taxon>Eukaryota</taxon>
        <taxon>Fungi</taxon>
        <taxon>Dikarya</taxon>
        <taxon>Ascomycota</taxon>
        <taxon>Pezizomycotina</taxon>
        <taxon>Sordariomycetes</taxon>
        <taxon>Hypocreomycetidae</taxon>
        <taxon>Hypocreales</taxon>
        <taxon>Nectriaceae</taxon>
        <taxon>Thelonectria</taxon>
    </lineage>
</organism>
<sequence length="279" mass="31572">MGSSQQPSAYCTLLTNDGYVPAALVLAKSLRNTDTTLPLVVLVVPGTVSDESRKKLQVLYDDIIEVPAISGISNNNLMTIGRPDLHLTLTKLNLWSLAQYERVLYLDADTLVIANLDHLFSLPKSIEFAASPELGFPDCFNSGMMLLVPNDKRFAELKQLATEIESFDGGDQGLLNVYFGDGTLGQPPTADSQPHPWYRLSFTYNMEMHQVYRMYIPAVLRYRAQHKVLHFIGKDKPWHFVDGKVDRPKDAPGYFHFYADMVEKWWAVRREVDAMELLT</sequence>
<gene>
    <name evidence="14" type="ORF">B0T10DRAFT_121665</name>
</gene>
<comment type="catalytic activity">
    <reaction evidence="11">
        <text>[1,4-alpha-D-glucosyl](n)-L-tyrosyl-[glycogenin] + UDP-alpha-D-glucose = [1,4-alpha-D-glucosyl](n+1)-L-tyrosyl-[glycogenin] + UDP + H(+)</text>
        <dbReference type="Rhea" id="RHEA:56560"/>
        <dbReference type="Rhea" id="RHEA-COMP:14606"/>
        <dbReference type="Rhea" id="RHEA-COMP:14607"/>
        <dbReference type="ChEBI" id="CHEBI:15378"/>
        <dbReference type="ChEBI" id="CHEBI:58223"/>
        <dbReference type="ChEBI" id="CHEBI:58885"/>
        <dbReference type="ChEBI" id="CHEBI:140574"/>
        <dbReference type="EC" id="2.4.1.186"/>
    </reaction>
</comment>
<evidence type="ECO:0000256" key="11">
    <source>
        <dbReference type="ARBA" id="ARBA00050886"/>
    </source>
</evidence>
<dbReference type="GO" id="GO:0008466">
    <property type="term" value="F:glycogenin glucosyltransferase activity"/>
    <property type="evidence" value="ECO:0007669"/>
    <property type="project" value="UniProtKB-EC"/>
</dbReference>
<evidence type="ECO:0000256" key="9">
    <source>
        <dbReference type="ARBA" id="ARBA00038162"/>
    </source>
</evidence>
<dbReference type="InterPro" id="IPR050587">
    <property type="entry name" value="GNT1/Glycosyltrans_8"/>
</dbReference>
<evidence type="ECO:0000313" key="14">
    <source>
        <dbReference type="EMBL" id="KAH6898863.1"/>
    </source>
</evidence>
<comment type="catalytic activity">
    <reaction evidence="12">
        <text>L-tyrosyl-[glycogenin] + UDP-alpha-D-glucose = alpha-D-glucosyl-L-tyrosyl-[glycogenin] + UDP + H(+)</text>
        <dbReference type="Rhea" id="RHEA:23360"/>
        <dbReference type="Rhea" id="RHEA-COMP:14604"/>
        <dbReference type="Rhea" id="RHEA-COMP:14605"/>
        <dbReference type="ChEBI" id="CHEBI:15378"/>
        <dbReference type="ChEBI" id="CHEBI:46858"/>
        <dbReference type="ChEBI" id="CHEBI:58223"/>
        <dbReference type="ChEBI" id="CHEBI:58885"/>
        <dbReference type="ChEBI" id="CHEBI:140573"/>
        <dbReference type="EC" id="2.4.1.186"/>
    </reaction>
</comment>
<keyword evidence="4 14" id="KW-0808">Transferase</keyword>